<dbReference type="AlphaFoldDB" id="A0A929B7W8"/>
<keyword evidence="2" id="KW-1185">Reference proteome</keyword>
<comment type="caution">
    <text evidence="1">The sequence shown here is derived from an EMBL/GenBank/DDBJ whole genome shotgun (WGS) entry which is preliminary data.</text>
</comment>
<evidence type="ECO:0000313" key="1">
    <source>
        <dbReference type="EMBL" id="MBE9374854.1"/>
    </source>
</evidence>
<sequence length="173" mass="18704">MARRIEHRSTSAWSAAEVHAALIDLRYLTDRLAEIGGPNAALVQHTPTEDGGVHLQFSQDVPADSLPAVARTVVGDDLAIDRSESWRRVDEGHYTGEIAAEIKGAPCSITGSMWLHDLAEPGPAAVSELVVSGEVRVGVPFIAGKLEDLVAEQVEKLLIAEEAFTDDWLTRRT</sequence>
<proteinExistence type="predicted"/>
<dbReference type="RefSeq" id="WP_193928285.1">
    <property type="nucleotide sequence ID" value="NZ_JADEYC010000015.1"/>
</dbReference>
<name>A0A929B7W8_9PSEU</name>
<organism evidence="1 2">
    <name type="scientific">Saccharopolyspora montiporae</name>
    <dbReference type="NCBI Taxonomy" id="2781240"/>
    <lineage>
        <taxon>Bacteria</taxon>
        <taxon>Bacillati</taxon>
        <taxon>Actinomycetota</taxon>
        <taxon>Actinomycetes</taxon>
        <taxon>Pseudonocardiales</taxon>
        <taxon>Pseudonocardiaceae</taxon>
        <taxon>Saccharopolyspora</taxon>
    </lineage>
</organism>
<dbReference type="Proteomes" id="UP000598360">
    <property type="component" value="Unassembled WGS sequence"/>
</dbReference>
<dbReference type="Pfam" id="PF10698">
    <property type="entry name" value="DUF2505"/>
    <property type="match status" value="1"/>
</dbReference>
<accession>A0A929B7W8</accession>
<dbReference type="InterPro" id="IPR019639">
    <property type="entry name" value="DUF2505"/>
</dbReference>
<evidence type="ECO:0000313" key="2">
    <source>
        <dbReference type="Proteomes" id="UP000598360"/>
    </source>
</evidence>
<gene>
    <name evidence="1" type="ORF">IQ251_10410</name>
</gene>
<dbReference type="EMBL" id="JADEYC010000015">
    <property type="protein sequence ID" value="MBE9374854.1"/>
    <property type="molecule type" value="Genomic_DNA"/>
</dbReference>
<protein>
    <submittedName>
        <fullName evidence="1">DUF2505 domain-containing protein</fullName>
    </submittedName>
</protein>
<reference evidence="1" key="1">
    <citation type="submission" date="2020-10" db="EMBL/GenBank/DDBJ databases">
        <title>Diversity and distribution of actinomycetes associated with coral in the coast of Hainan.</title>
        <authorList>
            <person name="Li F."/>
        </authorList>
    </citation>
    <scope>NUCLEOTIDE SEQUENCE</scope>
    <source>
        <strain evidence="1">HNM0983</strain>
    </source>
</reference>